<dbReference type="RefSeq" id="WP_210513050.1">
    <property type="nucleotide sequence ID" value="NZ_JAFIDN010000012.1"/>
</dbReference>
<sequence length="673" mass="77214">MGLSNKQKNYIREQYRKKSSGQLAREIKADPDDIAAYIETLQPTADGRKKLIFLAITLMIPVLFFVILESSLRLFNYRGDTSLFEFPEEYFKGEYGLPNRNFNARYFFNTANLPGFSNDAFLADKPDTSFRVFVMGGSSTAGYPYGFNGTFSRVTADAMKDVMPGRLIEVVNIGAAAVNTYTLYDQIPEILAQEPDAIFIYTGHNEYYGALGVGSSEQFGAFPGFVRTYLRLQRLKTFMLIRDFIATVSGWIATTMADERLPAGDGTLMQRMVQDQTITLDSDAFLLGKNQFESNLDKILSRFDKNDIPVFISSIASNLKDQKPFVSIRSDKHPPAEEVFQRAKEHYQAGNYQDAYEKFKYAKDLDALKFRAPEIFNEIIRKKAEIHNAHYVPAYESLQANSINGIIGFDFMLEHLHANQPGYFHIGKSFFESFAESGILENELELTELRDWEHYFDAMKLSELDDRIAYHRIQLLTGGWPFKDEPDPYGYPYGYEPEGFIDDVAFDVVHTAKRWDQAKLSIAEYYTENGAFEKALSEYKGLIRDQPYNHSPYQFAGRLLLQYMNDFDRARPHFEKAWSMKPSNYNARMLGSIEVNDGNYERGISLLEQALEFNERDVQAMFNLSGAQAMNGQLETAYETAMKLRQVQPGFPGLDSWLWQLERQRQQHSPENQ</sequence>
<dbReference type="SUPFAM" id="SSF48452">
    <property type="entry name" value="TPR-like"/>
    <property type="match status" value="1"/>
</dbReference>
<dbReference type="Gene3D" id="1.25.40.10">
    <property type="entry name" value="Tetratricopeptide repeat domain"/>
    <property type="match status" value="1"/>
</dbReference>
<keyword evidence="1" id="KW-1133">Transmembrane helix</keyword>
<reference evidence="2" key="1">
    <citation type="submission" date="2021-02" db="EMBL/GenBank/DDBJ databases">
        <title>Natronogracilivirga saccharolytica gen. nov. sp. nov. a new anaerobic, haloalkiliphilic carbohydrate-fermenting bacterium from soda lake and proposing of Cyclonatronumiaceae fam. nov. in the phylum Balneolaeota.</title>
        <authorList>
            <person name="Zhilina T.N."/>
            <person name="Sorokin D.Y."/>
            <person name="Zavarzina D.G."/>
            <person name="Toshchakov S.V."/>
            <person name="Kublanov I.V."/>
        </authorList>
    </citation>
    <scope>NUCLEOTIDE SEQUENCE</scope>
    <source>
        <strain evidence="2">Z-1702</strain>
    </source>
</reference>
<protein>
    <recommendedName>
        <fullName evidence="4">SGNH hydrolase-type esterase domain-containing protein</fullName>
    </recommendedName>
</protein>
<gene>
    <name evidence="2" type="ORF">NATSA_13025</name>
</gene>
<dbReference type="EMBL" id="JAFIDN010000012">
    <property type="protein sequence ID" value="MBP3193592.1"/>
    <property type="molecule type" value="Genomic_DNA"/>
</dbReference>
<keyword evidence="1" id="KW-0812">Transmembrane</keyword>
<dbReference type="InterPro" id="IPR011990">
    <property type="entry name" value="TPR-like_helical_dom_sf"/>
</dbReference>
<dbReference type="AlphaFoldDB" id="A0A8J7UWG1"/>
<dbReference type="SUPFAM" id="SSF52266">
    <property type="entry name" value="SGNH hydrolase"/>
    <property type="match status" value="1"/>
</dbReference>
<organism evidence="2 3">
    <name type="scientific">Natronogracilivirga saccharolytica</name>
    <dbReference type="NCBI Taxonomy" id="2812953"/>
    <lineage>
        <taxon>Bacteria</taxon>
        <taxon>Pseudomonadati</taxon>
        <taxon>Balneolota</taxon>
        <taxon>Balneolia</taxon>
        <taxon>Balneolales</taxon>
        <taxon>Cyclonatronaceae</taxon>
        <taxon>Natronogracilivirga</taxon>
    </lineage>
</organism>
<evidence type="ECO:0000256" key="1">
    <source>
        <dbReference type="SAM" id="Phobius"/>
    </source>
</evidence>
<evidence type="ECO:0000313" key="3">
    <source>
        <dbReference type="Proteomes" id="UP000673975"/>
    </source>
</evidence>
<dbReference type="GO" id="GO:0016788">
    <property type="term" value="F:hydrolase activity, acting on ester bonds"/>
    <property type="evidence" value="ECO:0007669"/>
    <property type="project" value="UniProtKB-ARBA"/>
</dbReference>
<comment type="caution">
    <text evidence="2">The sequence shown here is derived from an EMBL/GenBank/DDBJ whole genome shotgun (WGS) entry which is preliminary data.</text>
</comment>
<evidence type="ECO:0000313" key="2">
    <source>
        <dbReference type="EMBL" id="MBP3193592.1"/>
    </source>
</evidence>
<dbReference type="Pfam" id="PF13432">
    <property type="entry name" value="TPR_16"/>
    <property type="match status" value="1"/>
</dbReference>
<dbReference type="Proteomes" id="UP000673975">
    <property type="component" value="Unassembled WGS sequence"/>
</dbReference>
<accession>A0A8J7UWG1</accession>
<dbReference type="Gene3D" id="3.40.50.1110">
    <property type="entry name" value="SGNH hydrolase"/>
    <property type="match status" value="1"/>
</dbReference>
<keyword evidence="1" id="KW-0472">Membrane</keyword>
<proteinExistence type="predicted"/>
<name>A0A8J7UWG1_9BACT</name>
<dbReference type="InterPro" id="IPR036514">
    <property type="entry name" value="SGNH_hydro_sf"/>
</dbReference>
<evidence type="ECO:0008006" key="4">
    <source>
        <dbReference type="Google" id="ProtNLM"/>
    </source>
</evidence>
<feature type="transmembrane region" description="Helical" evidence="1">
    <location>
        <begin position="51"/>
        <end position="68"/>
    </location>
</feature>
<keyword evidence="3" id="KW-1185">Reference proteome</keyword>